<keyword evidence="1" id="KW-0812">Transmembrane</keyword>
<evidence type="ECO:0000313" key="2">
    <source>
        <dbReference type="EMBL" id="KZS41815.1"/>
    </source>
</evidence>
<keyword evidence="1" id="KW-0472">Membrane</keyword>
<name>A0A163BV25_9FLAO</name>
<feature type="transmembrane region" description="Helical" evidence="1">
    <location>
        <begin position="167"/>
        <end position="185"/>
    </location>
</feature>
<reference evidence="2 3" key="1">
    <citation type="submission" date="2016-01" db="EMBL/GenBank/DDBJ databases">
        <title>The draft genome sequence of Aquimarina sp. RZW4-3-2.</title>
        <authorList>
            <person name="Wang Y."/>
        </authorList>
    </citation>
    <scope>NUCLEOTIDE SEQUENCE [LARGE SCALE GENOMIC DNA]</scope>
    <source>
        <strain evidence="2 3">RZW4-3-2</strain>
    </source>
</reference>
<keyword evidence="3" id="KW-1185">Reference proteome</keyword>
<dbReference type="AlphaFoldDB" id="A0A163BV25"/>
<evidence type="ECO:0008006" key="4">
    <source>
        <dbReference type="Google" id="ProtNLM"/>
    </source>
</evidence>
<dbReference type="Proteomes" id="UP000076715">
    <property type="component" value="Unassembled WGS sequence"/>
</dbReference>
<organism evidence="2 3">
    <name type="scientific">Aquimarina aggregata</name>
    <dbReference type="NCBI Taxonomy" id="1642818"/>
    <lineage>
        <taxon>Bacteria</taxon>
        <taxon>Pseudomonadati</taxon>
        <taxon>Bacteroidota</taxon>
        <taxon>Flavobacteriia</taxon>
        <taxon>Flavobacteriales</taxon>
        <taxon>Flavobacteriaceae</taxon>
        <taxon>Aquimarina</taxon>
    </lineage>
</organism>
<feature type="transmembrane region" description="Helical" evidence="1">
    <location>
        <begin position="7"/>
        <end position="24"/>
    </location>
</feature>
<gene>
    <name evidence="2" type="ORF">AWE51_20695</name>
</gene>
<evidence type="ECO:0000256" key="1">
    <source>
        <dbReference type="SAM" id="Phobius"/>
    </source>
</evidence>
<feature type="transmembrane region" description="Helical" evidence="1">
    <location>
        <begin position="191"/>
        <end position="214"/>
    </location>
</feature>
<feature type="transmembrane region" description="Helical" evidence="1">
    <location>
        <begin position="30"/>
        <end position="46"/>
    </location>
</feature>
<comment type="caution">
    <text evidence="2">The sequence shown here is derived from an EMBL/GenBank/DDBJ whole genome shotgun (WGS) entry which is preliminary data.</text>
</comment>
<proteinExistence type="predicted"/>
<feature type="transmembrane region" description="Helical" evidence="1">
    <location>
        <begin position="109"/>
        <end position="133"/>
    </location>
</feature>
<sequence>MDTKKSTYHLFYATSFLTLIVTIFAKDLVIYFKPPVIISLGILYLVNAEHRNFGVILSLILIIICEVLFLQDYLGNFELLHILFSCYYLLNIILLWKSLKVIKIQFKKVVTLQLIVSMLLIGYVLYTVAHLILPQVNDHVVVLIVLIFFFAVFIGVCYYIYLNSKTVVSYSLMVAASCFLIVNIVTALNRLYIYLEIFPVITTVLQICGQFFLIKFFIERHKLMPNNEEYF</sequence>
<evidence type="ECO:0000313" key="3">
    <source>
        <dbReference type="Proteomes" id="UP000076715"/>
    </source>
</evidence>
<feature type="transmembrane region" description="Helical" evidence="1">
    <location>
        <begin position="79"/>
        <end position="97"/>
    </location>
</feature>
<dbReference type="EMBL" id="LQRT01000003">
    <property type="protein sequence ID" value="KZS41815.1"/>
    <property type="molecule type" value="Genomic_DNA"/>
</dbReference>
<feature type="transmembrane region" description="Helical" evidence="1">
    <location>
        <begin position="53"/>
        <end position="73"/>
    </location>
</feature>
<keyword evidence="1" id="KW-1133">Transmembrane helix</keyword>
<dbReference type="STRING" id="1642818.AWE51_20695"/>
<feature type="transmembrane region" description="Helical" evidence="1">
    <location>
        <begin position="139"/>
        <end position="160"/>
    </location>
</feature>
<protein>
    <recommendedName>
        <fullName evidence="4">YhhN-like protein</fullName>
    </recommendedName>
</protein>
<accession>A0A163BV25</accession>